<evidence type="ECO:0000256" key="2">
    <source>
        <dbReference type="SAM" id="MobiDB-lite"/>
    </source>
</evidence>
<dbReference type="GO" id="GO:0033596">
    <property type="term" value="C:TSC1-TSC2 complex"/>
    <property type="evidence" value="ECO:0007669"/>
    <property type="project" value="TreeGrafter"/>
</dbReference>
<feature type="compositionally biased region" description="Polar residues" evidence="2">
    <location>
        <begin position="7"/>
        <end position="26"/>
    </location>
</feature>
<dbReference type="PANTHER" id="PTHR15154:SF2">
    <property type="entry name" value="HAMARTIN"/>
    <property type="match status" value="1"/>
</dbReference>
<sequence length="809" mass="94012">MAAPSPAINQPVNHSNLSTSTPIDPSNPFNHLLNQTHLFLSQLHQQQISSSNLVQGSINNQSLSHSQSNLNPDRNFKFNQLNQFFNSLTQIWSQFLNLPFNSSSINQSDQLACCLIEILHVIKLDPPTSSLIDLFKIDLIQDWWNAKLFDRFLNKNKNNSIIPSNQISKLLIELLTDRLIKFKTSNDSFHKILISKLLEFYSQDIIIQESNSNQMISRQILITWAKAEPKDFFNSLHQFIFKISNQKPSSLSILIDSITSLPFSIHNIRSTNLLPSLILSIIHQDKDNQSSPQTIKLTIDSLLIILPRIPVLIALFNQLDSIESNLINLPHTIDQLDSNPNYSVDSQLIHLSAFNLFNFLYGLSPCNLMDFIRSPIDSIKSFQSQTFDDDDLHHHYQLYTSLEEFCHRAEELIEVTYLKQAILPLLEHHKLSEKLVLMNSISERKEISNQLKLCEPAELIEKCEKNLFIVKEVEKENDSSDELEKVFDWFSERVMNIELANDSNNEKTNEEQSQEQIKSLENQIMMLKSQLKVERYLKLQHLQQMGTLHKQKVLAGGLEAENQNLHTINRELRKKVEQYERNLDNSRTSNERRKTNQQSYQELIKERTNKNREEKLRLVEENNECQAKLEELNKVVMNKCSDLKTAQTEAHYLRNELKLLQPKLESNEELESKNERLTKALLTWDDDLRRFRESRKQIDVLRAEWKRFESLAASAQIENATLKDKLKIHLEIINRLETENKFLKETNKKNFNQIESAKGNVDEGHEISFKNSNMSTSKRNCLITELKKTIEKLEDENIQLKSIFAESSS</sequence>
<gene>
    <name evidence="3" type="ORF">O181_041832</name>
</gene>
<organism evidence="3 4">
    <name type="scientific">Austropuccinia psidii MF-1</name>
    <dbReference type="NCBI Taxonomy" id="1389203"/>
    <lineage>
        <taxon>Eukaryota</taxon>
        <taxon>Fungi</taxon>
        <taxon>Dikarya</taxon>
        <taxon>Basidiomycota</taxon>
        <taxon>Pucciniomycotina</taxon>
        <taxon>Pucciniomycetes</taxon>
        <taxon>Pucciniales</taxon>
        <taxon>Sphaerophragmiaceae</taxon>
        <taxon>Austropuccinia</taxon>
    </lineage>
</organism>
<dbReference type="OrthoDB" id="2505155at2759"/>
<dbReference type="EMBL" id="AVOT02016659">
    <property type="protein sequence ID" value="MBW0502117.1"/>
    <property type="molecule type" value="Genomic_DNA"/>
</dbReference>
<name>A0A9Q3DHG0_9BASI</name>
<dbReference type="GO" id="GO:0032007">
    <property type="term" value="P:negative regulation of TOR signaling"/>
    <property type="evidence" value="ECO:0007669"/>
    <property type="project" value="TreeGrafter"/>
</dbReference>
<evidence type="ECO:0000313" key="4">
    <source>
        <dbReference type="Proteomes" id="UP000765509"/>
    </source>
</evidence>
<dbReference type="Proteomes" id="UP000765509">
    <property type="component" value="Unassembled WGS sequence"/>
</dbReference>
<dbReference type="AlphaFoldDB" id="A0A9Q3DHG0"/>
<feature type="coiled-coil region" evidence="1">
    <location>
        <begin position="719"/>
        <end position="753"/>
    </location>
</feature>
<keyword evidence="1" id="KW-0175">Coiled coil</keyword>
<proteinExistence type="predicted"/>
<accession>A0A9Q3DHG0</accession>
<protein>
    <submittedName>
        <fullName evidence="3">Uncharacterized protein</fullName>
    </submittedName>
</protein>
<dbReference type="GO" id="GO:0051726">
    <property type="term" value="P:regulation of cell cycle"/>
    <property type="evidence" value="ECO:0007669"/>
    <property type="project" value="TreeGrafter"/>
</dbReference>
<dbReference type="InterPro" id="IPR007483">
    <property type="entry name" value="Hamartin"/>
</dbReference>
<reference evidence="3" key="1">
    <citation type="submission" date="2021-03" db="EMBL/GenBank/DDBJ databases">
        <title>Draft genome sequence of rust myrtle Austropuccinia psidii MF-1, a brazilian biotype.</title>
        <authorList>
            <person name="Quecine M.C."/>
            <person name="Pachon D.M.R."/>
            <person name="Bonatelli M.L."/>
            <person name="Correr F.H."/>
            <person name="Franceschini L.M."/>
            <person name="Leite T.F."/>
            <person name="Margarido G.R.A."/>
            <person name="Almeida C.A."/>
            <person name="Ferrarezi J.A."/>
            <person name="Labate C.A."/>
        </authorList>
    </citation>
    <scope>NUCLEOTIDE SEQUENCE</scope>
    <source>
        <strain evidence="3">MF-1</strain>
    </source>
</reference>
<feature type="region of interest" description="Disordered" evidence="2">
    <location>
        <begin position="1"/>
        <end position="26"/>
    </location>
</feature>
<evidence type="ECO:0000256" key="1">
    <source>
        <dbReference type="SAM" id="Coils"/>
    </source>
</evidence>
<feature type="coiled-coil region" evidence="1">
    <location>
        <begin position="503"/>
        <end position="530"/>
    </location>
</feature>
<feature type="coiled-coil region" evidence="1">
    <location>
        <begin position="558"/>
        <end position="635"/>
    </location>
</feature>
<evidence type="ECO:0000313" key="3">
    <source>
        <dbReference type="EMBL" id="MBW0502117.1"/>
    </source>
</evidence>
<comment type="caution">
    <text evidence="3">The sequence shown here is derived from an EMBL/GenBank/DDBJ whole genome shotgun (WGS) entry which is preliminary data.</text>
</comment>
<dbReference type="PANTHER" id="PTHR15154">
    <property type="entry name" value="HAMARTIN"/>
    <property type="match status" value="1"/>
</dbReference>
<keyword evidence="4" id="KW-1185">Reference proteome</keyword>